<proteinExistence type="predicted"/>
<evidence type="ECO:0000313" key="2">
    <source>
        <dbReference type="EMBL" id="MBD1363817.1"/>
    </source>
</evidence>
<name>A0ABR7WQN6_9SPHI</name>
<keyword evidence="3" id="KW-1185">Reference proteome</keyword>
<sequence>MASKKLRLFLAGSTLVEVLIAMIVIVVVFSMAMVIFSNVTRSAPSIIKVRAQKVLDKVLDETEQNKIFTPGNKSYELDGFTIEESVMPYDGNNSLYQITLTASANSRDSIMTIKKIVSK</sequence>
<reference evidence="2 3" key="1">
    <citation type="submission" date="2020-09" db="EMBL/GenBank/DDBJ databases">
        <title>Novel species of Mucilaginibacter isolated from a glacier on the Tibetan Plateau.</title>
        <authorList>
            <person name="Liu Q."/>
            <person name="Xin Y.-H."/>
        </authorList>
    </citation>
    <scope>NUCLEOTIDE SEQUENCE [LARGE SCALE GENOMIC DNA]</scope>
    <source>
        <strain evidence="2 3">ZT4R22</strain>
    </source>
</reference>
<keyword evidence="1" id="KW-0472">Membrane</keyword>
<dbReference type="Proteomes" id="UP000606600">
    <property type="component" value="Unassembled WGS sequence"/>
</dbReference>
<protein>
    <recommendedName>
        <fullName evidence="4">Prepilin-type N-terminal cleavage/methylation domain-containing protein</fullName>
    </recommendedName>
</protein>
<dbReference type="RefSeq" id="WP_191188480.1">
    <property type="nucleotide sequence ID" value="NZ_JACWMY010000003.1"/>
</dbReference>
<gene>
    <name evidence="2" type="ORF">IDJ77_08335</name>
</gene>
<dbReference type="EMBL" id="JACWMY010000003">
    <property type="protein sequence ID" value="MBD1363817.1"/>
    <property type="molecule type" value="Genomic_DNA"/>
</dbReference>
<organism evidence="2 3">
    <name type="scientific">Mucilaginibacter pankratovii</name>
    <dbReference type="NCBI Taxonomy" id="2772110"/>
    <lineage>
        <taxon>Bacteria</taxon>
        <taxon>Pseudomonadati</taxon>
        <taxon>Bacteroidota</taxon>
        <taxon>Sphingobacteriia</taxon>
        <taxon>Sphingobacteriales</taxon>
        <taxon>Sphingobacteriaceae</taxon>
        <taxon>Mucilaginibacter</taxon>
    </lineage>
</organism>
<evidence type="ECO:0000313" key="3">
    <source>
        <dbReference type="Proteomes" id="UP000606600"/>
    </source>
</evidence>
<keyword evidence="1" id="KW-1133">Transmembrane helix</keyword>
<comment type="caution">
    <text evidence="2">The sequence shown here is derived from an EMBL/GenBank/DDBJ whole genome shotgun (WGS) entry which is preliminary data.</text>
</comment>
<feature type="transmembrane region" description="Helical" evidence="1">
    <location>
        <begin position="12"/>
        <end position="36"/>
    </location>
</feature>
<keyword evidence="1" id="KW-0812">Transmembrane</keyword>
<evidence type="ECO:0008006" key="4">
    <source>
        <dbReference type="Google" id="ProtNLM"/>
    </source>
</evidence>
<accession>A0ABR7WQN6</accession>
<evidence type="ECO:0000256" key="1">
    <source>
        <dbReference type="SAM" id="Phobius"/>
    </source>
</evidence>